<feature type="domain" description="Cytochrome c" evidence="5">
    <location>
        <begin position="47"/>
        <end position="161"/>
    </location>
</feature>
<proteinExistence type="predicted"/>
<dbReference type="InterPro" id="IPR036909">
    <property type="entry name" value="Cyt_c-like_dom_sf"/>
</dbReference>
<reference evidence="6" key="1">
    <citation type="submission" date="2021-08" db="EMBL/GenBank/DDBJ databases">
        <title>Genome of a novel bacterium of the phylum Verrucomicrobia, Oleiharenicola sp. KSB-15.</title>
        <authorList>
            <person name="Chung J.-H."/>
            <person name="Ahn J.-H."/>
            <person name="Yoon Y."/>
            <person name="Kim D.-Y."/>
            <person name="An S.-H."/>
            <person name="Park I."/>
            <person name="Yeon J."/>
        </authorList>
    </citation>
    <scope>NUCLEOTIDE SEQUENCE</scope>
    <source>
        <strain evidence="6">KSB-15</strain>
    </source>
</reference>
<feature type="domain" description="Cytochrome c" evidence="5">
    <location>
        <begin position="197"/>
        <end position="313"/>
    </location>
</feature>
<dbReference type="InterPro" id="IPR009056">
    <property type="entry name" value="Cyt_c-like_dom"/>
</dbReference>
<organism evidence="6 7">
    <name type="scientific">Horticoccus luteus</name>
    <dbReference type="NCBI Taxonomy" id="2862869"/>
    <lineage>
        <taxon>Bacteria</taxon>
        <taxon>Pseudomonadati</taxon>
        <taxon>Verrucomicrobiota</taxon>
        <taxon>Opitutia</taxon>
        <taxon>Opitutales</taxon>
        <taxon>Opitutaceae</taxon>
        <taxon>Horticoccus</taxon>
    </lineage>
</organism>
<evidence type="ECO:0000259" key="5">
    <source>
        <dbReference type="PROSITE" id="PS51007"/>
    </source>
</evidence>
<evidence type="ECO:0000256" key="3">
    <source>
        <dbReference type="ARBA" id="ARBA00023004"/>
    </source>
</evidence>
<keyword evidence="2 4" id="KW-0479">Metal-binding</keyword>
<dbReference type="SUPFAM" id="SSF46626">
    <property type="entry name" value="Cytochrome c"/>
    <property type="match status" value="2"/>
</dbReference>
<keyword evidence="1 4" id="KW-0349">Heme</keyword>
<evidence type="ECO:0000313" key="6">
    <source>
        <dbReference type="EMBL" id="QYM78933.1"/>
    </source>
</evidence>
<evidence type="ECO:0000313" key="7">
    <source>
        <dbReference type="Proteomes" id="UP000825051"/>
    </source>
</evidence>
<evidence type="ECO:0000256" key="4">
    <source>
        <dbReference type="PROSITE-ProRule" id="PRU00433"/>
    </source>
</evidence>
<keyword evidence="7" id="KW-1185">Reference proteome</keyword>
<dbReference type="Gene3D" id="1.10.760.10">
    <property type="entry name" value="Cytochrome c-like domain"/>
    <property type="match status" value="2"/>
</dbReference>
<dbReference type="PANTHER" id="PTHR35008">
    <property type="entry name" value="BLL4482 PROTEIN-RELATED"/>
    <property type="match status" value="1"/>
</dbReference>
<keyword evidence="3 4" id="KW-0408">Iron</keyword>
<dbReference type="Pfam" id="PF00034">
    <property type="entry name" value="Cytochrom_C"/>
    <property type="match status" value="1"/>
</dbReference>
<dbReference type="AlphaFoldDB" id="A0A8F9TWA3"/>
<dbReference type="InterPro" id="IPR051459">
    <property type="entry name" value="Cytochrome_c-type_DH"/>
</dbReference>
<protein>
    <submittedName>
        <fullName evidence="6">Cytochrome c</fullName>
    </submittedName>
</protein>
<dbReference type="GO" id="GO:0009055">
    <property type="term" value="F:electron transfer activity"/>
    <property type="evidence" value="ECO:0007669"/>
    <property type="project" value="InterPro"/>
</dbReference>
<dbReference type="GO" id="GO:0020037">
    <property type="term" value="F:heme binding"/>
    <property type="evidence" value="ECO:0007669"/>
    <property type="project" value="InterPro"/>
</dbReference>
<accession>A0A8F9TWA3</accession>
<dbReference type="EMBL" id="CP080507">
    <property type="protein sequence ID" value="QYM78933.1"/>
    <property type="molecule type" value="Genomic_DNA"/>
</dbReference>
<dbReference type="KEGG" id="ole:K0B96_16760"/>
<name>A0A8F9TWA3_9BACT</name>
<evidence type="ECO:0000256" key="1">
    <source>
        <dbReference type="ARBA" id="ARBA00022617"/>
    </source>
</evidence>
<dbReference type="RefSeq" id="WP_220162143.1">
    <property type="nucleotide sequence ID" value="NZ_CP080507.1"/>
</dbReference>
<dbReference type="PROSITE" id="PS51007">
    <property type="entry name" value="CYTC"/>
    <property type="match status" value="2"/>
</dbReference>
<dbReference type="GO" id="GO:0046872">
    <property type="term" value="F:metal ion binding"/>
    <property type="evidence" value="ECO:0007669"/>
    <property type="project" value="UniProtKB-KW"/>
</dbReference>
<gene>
    <name evidence="6" type="ORF">K0B96_16760</name>
</gene>
<dbReference type="Proteomes" id="UP000825051">
    <property type="component" value="Chromosome"/>
</dbReference>
<sequence length="326" mass="35100">MFSKLLKILAALLGLAVLVVAGVLCYLKFALPKAAPAPALVIHATPELIARGRYLANHVAVCIDCHSERDWSRFSAPLVPGTEGRGGESFDHRFGFPGAFTAKNITPASVGAWTDGELYRAITTGVSRDGHALFPIMPYLNYGHMADEDVRAIIAYIRTLAPINHAVPPSRADFPVNFLVNTMPAPAAPQPLPDPADTVAQGRYLVTVAGCAMCHTREEHGKPVGARLAGGFAFDVGQGHIVRSANLTPDDTGIKAMTRGEFIARFQHYRDPTNLGPVDMAKGGFQTVMPWSMFAGMTDADLGAIYDYLRTVPPVPNVVERWSTAH</sequence>
<dbReference type="PANTHER" id="PTHR35008:SF8">
    <property type="entry name" value="ALCOHOL DEHYDROGENASE CYTOCHROME C SUBUNIT"/>
    <property type="match status" value="1"/>
</dbReference>
<evidence type="ECO:0000256" key="2">
    <source>
        <dbReference type="ARBA" id="ARBA00022723"/>
    </source>
</evidence>